<name>A0A1H0VJH8_9PSEU</name>
<protein>
    <submittedName>
        <fullName evidence="1">Uncharacterized protein</fullName>
    </submittedName>
</protein>
<dbReference type="RefSeq" id="WP_143025300.1">
    <property type="nucleotide sequence ID" value="NZ_SNXU01000001.1"/>
</dbReference>
<dbReference type="EMBL" id="FNJB01000014">
    <property type="protein sequence ID" value="SDP78378.1"/>
    <property type="molecule type" value="Genomic_DNA"/>
</dbReference>
<organism evidence="1 2">
    <name type="scientific">Actinokineospora alba</name>
    <dbReference type="NCBI Taxonomy" id="504798"/>
    <lineage>
        <taxon>Bacteria</taxon>
        <taxon>Bacillati</taxon>
        <taxon>Actinomycetota</taxon>
        <taxon>Actinomycetes</taxon>
        <taxon>Pseudonocardiales</taxon>
        <taxon>Pseudonocardiaceae</taxon>
        <taxon>Actinokineospora</taxon>
    </lineage>
</organism>
<reference evidence="2" key="1">
    <citation type="submission" date="2016-10" db="EMBL/GenBank/DDBJ databases">
        <authorList>
            <person name="Varghese N."/>
            <person name="Submissions S."/>
        </authorList>
    </citation>
    <scope>NUCLEOTIDE SEQUENCE [LARGE SCALE GENOMIC DNA]</scope>
    <source>
        <strain evidence="2">IBRC-M 10655</strain>
    </source>
</reference>
<proteinExistence type="predicted"/>
<keyword evidence="2" id="KW-1185">Reference proteome</keyword>
<evidence type="ECO:0000313" key="2">
    <source>
        <dbReference type="Proteomes" id="UP000199651"/>
    </source>
</evidence>
<evidence type="ECO:0000313" key="1">
    <source>
        <dbReference type="EMBL" id="SDP78378.1"/>
    </source>
</evidence>
<dbReference type="AlphaFoldDB" id="A0A1H0VJH8"/>
<dbReference type="Proteomes" id="UP000199651">
    <property type="component" value="Unassembled WGS sequence"/>
</dbReference>
<gene>
    <name evidence="1" type="ORF">SAMN05192558_11469</name>
</gene>
<dbReference type="STRING" id="504798.SAMN05421871_11269"/>
<sequence>MDFVSGVSDTDRAGIEAAMEAAGILDAWVTPDGRLLDTDDTTIVAQDAVPGPALASVLVPAIDPADDHAATLTETGINAVLRAIGLGPNGSTWVDVDGRFAIGVLSGAWHKDSAIYIGEGARESARRGRLADLRSELERLRQARTEFSDWPARQGSPAS</sequence>
<accession>A0A1H0VJH8</accession>